<comment type="caution">
    <text evidence="5">The sequence shown here is derived from an EMBL/GenBank/DDBJ whole genome shotgun (WGS) entry which is preliminary data.</text>
</comment>
<feature type="region of interest" description="Disordered" evidence="3">
    <location>
        <begin position="85"/>
        <end position="109"/>
    </location>
</feature>
<dbReference type="InterPro" id="IPR051247">
    <property type="entry name" value="RLC_Component"/>
</dbReference>
<dbReference type="Pfam" id="PF00035">
    <property type="entry name" value="dsrm"/>
    <property type="match status" value="1"/>
</dbReference>
<dbReference type="GO" id="GO:0005737">
    <property type="term" value="C:cytoplasm"/>
    <property type="evidence" value="ECO:0007669"/>
    <property type="project" value="TreeGrafter"/>
</dbReference>
<dbReference type="GO" id="GO:0003725">
    <property type="term" value="F:double-stranded RNA binding"/>
    <property type="evidence" value="ECO:0007669"/>
    <property type="project" value="TreeGrafter"/>
</dbReference>
<dbReference type="PANTHER" id="PTHR46205">
    <property type="entry name" value="LOQUACIOUS, ISOFORM B"/>
    <property type="match status" value="1"/>
</dbReference>
<dbReference type="PROSITE" id="PS50137">
    <property type="entry name" value="DS_RBD"/>
    <property type="match status" value="2"/>
</dbReference>
<dbReference type="SUPFAM" id="SSF54768">
    <property type="entry name" value="dsRNA-binding domain-like"/>
    <property type="match status" value="2"/>
</dbReference>
<sequence>MSFTWCGLLETFAGDQKCTVEYHTLTPVGTQHDHTFTVRVEVTRIDQAERQAEATGIGKTEDEAKDQAAKACMLKSVPPALLGMFESQQNRDTPTSDSETRSRVEPGSGNTVARLQELCQEKSWPAPWYTYLYAQLTHICCGRVIVLTHDGEIHICLRGCGTSKKAARRAAAERILQQTLLITRLTDSESVD</sequence>
<dbReference type="Proteomes" id="UP000327493">
    <property type="component" value="Unassembled WGS sequence"/>
</dbReference>
<gene>
    <name evidence="5" type="ORF">FQN60_018710</name>
</gene>
<accession>A0A5J5CEK4</accession>
<proteinExistence type="predicted"/>
<dbReference type="GO" id="GO:0035197">
    <property type="term" value="F:siRNA binding"/>
    <property type="evidence" value="ECO:0007669"/>
    <property type="project" value="TreeGrafter"/>
</dbReference>
<evidence type="ECO:0000256" key="1">
    <source>
        <dbReference type="ARBA" id="ARBA00022884"/>
    </source>
</evidence>
<dbReference type="EMBL" id="VOFY01000700">
    <property type="protein sequence ID" value="KAA8578420.1"/>
    <property type="molecule type" value="Genomic_DNA"/>
</dbReference>
<evidence type="ECO:0000256" key="2">
    <source>
        <dbReference type="PROSITE-ProRule" id="PRU00266"/>
    </source>
</evidence>
<dbReference type="GO" id="GO:0005634">
    <property type="term" value="C:nucleus"/>
    <property type="evidence" value="ECO:0007669"/>
    <property type="project" value="TreeGrafter"/>
</dbReference>
<dbReference type="GO" id="GO:0016442">
    <property type="term" value="C:RISC complex"/>
    <property type="evidence" value="ECO:0007669"/>
    <property type="project" value="TreeGrafter"/>
</dbReference>
<dbReference type="GO" id="GO:0030422">
    <property type="term" value="P:siRNA processing"/>
    <property type="evidence" value="ECO:0007669"/>
    <property type="project" value="TreeGrafter"/>
</dbReference>
<keyword evidence="1 2" id="KW-0694">RNA-binding</keyword>
<dbReference type="SMART" id="SM00358">
    <property type="entry name" value="DSRM"/>
    <property type="match status" value="2"/>
</dbReference>
<dbReference type="GO" id="GO:0070578">
    <property type="term" value="C:RISC-loading complex"/>
    <property type="evidence" value="ECO:0007669"/>
    <property type="project" value="TreeGrafter"/>
</dbReference>
<organism evidence="5 6">
    <name type="scientific">Etheostoma spectabile</name>
    <name type="common">orangethroat darter</name>
    <dbReference type="NCBI Taxonomy" id="54343"/>
    <lineage>
        <taxon>Eukaryota</taxon>
        <taxon>Metazoa</taxon>
        <taxon>Chordata</taxon>
        <taxon>Craniata</taxon>
        <taxon>Vertebrata</taxon>
        <taxon>Euteleostomi</taxon>
        <taxon>Actinopterygii</taxon>
        <taxon>Neopterygii</taxon>
        <taxon>Teleostei</taxon>
        <taxon>Neoteleostei</taxon>
        <taxon>Acanthomorphata</taxon>
        <taxon>Eupercaria</taxon>
        <taxon>Perciformes</taxon>
        <taxon>Percoidei</taxon>
        <taxon>Percidae</taxon>
        <taxon>Etheostomatinae</taxon>
        <taxon>Etheostoma</taxon>
    </lineage>
</organism>
<reference evidence="5 6" key="1">
    <citation type="submission" date="2019-08" db="EMBL/GenBank/DDBJ databases">
        <title>A chromosome-level genome assembly, high-density linkage maps, and genome scans reveal the genomic architecture of hybrid incompatibilities underlying speciation via character displacement in darters (Percidae: Etheostominae).</title>
        <authorList>
            <person name="Moran R.L."/>
            <person name="Catchen J.M."/>
            <person name="Fuller R.C."/>
        </authorList>
    </citation>
    <scope>NUCLEOTIDE SEQUENCE [LARGE SCALE GENOMIC DNA]</scope>
    <source>
        <strain evidence="5">EspeVRDwgs_2016</strain>
        <tissue evidence="5">Muscle</tissue>
    </source>
</reference>
<dbReference type="PANTHER" id="PTHR46205:SF3">
    <property type="entry name" value="LOQUACIOUS, ISOFORM B"/>
    <property type="match status" value="1"/>
</dbReference>
<dbReference type="AlphaFoldDB" id="A0A5J5CEK4"/>
<feature type="domain" description="DRBM" evidence="4">
    <location>
        <begin position="110"/>
        <end position="181"/>
    </location>
</feature>
<evidence type="ECO:0000259" key="4">
    <source>
        <dbReference type="PROSITE" id="PS50137"/>
    </source>
</evidence>
<feature type="domain" description="DRBM" evidence="4">
    <location>
        <begin position="4"/>
        <end position="70"/>
    </location>
</feature>
<evidence type="ECO:0000256" key="3">
    <source>
        <dbReference type="SAM" id="MobiDB-lite"/>
    </source>
</evidence>
<name>A0A5J5CEK4_9PERO</name>
<dbReference type="Gene3D" id="3.30.160.20">
    <property type="match status" value="2"/>
</dbReference>
<evidence type="ECO:0000313" key="5">
    <source>
        <dbReference type="EMBL" id="KAA8578420.1"/>
    </source>
</evidence>
<protein>
    <recommendedName>
        <fullName evidence="4">DRBM domain-containing protein</fullName>
    </recommendedName>
</protein>
<dbReference type="GO" id="GO:0070920">
    <property type="term" value="P:regulation of regulatory ncRNA processing"/>
    <property type="evidence" value="ECO:0007669"/>
    <property type="project" value="TreeGrafter"/>
</dbReference>
<evidence type="ECO:0000313" key="6">
    <source>
        <dbReference type="Proteomes" id="UP000327493"/>
    </source>
</evidence>
<keyword evidence="6" id="KW-1185">Reference proteome</keyword>
<feature type="compositionally biased region" description="Polar residues" evidence="3">
    <location>
        <begin position="86"/>
        <end position="97"/>
    </location>
</feature>
<dbReference type="InterPro" id="IPR014720">
    <property type="entry name" value="dsRBD_dom"/>
</dbReference>